<reference evidence="2 3" key="1">
    <citation type="submission" date="2018-06" db="EMBL/GenBank/DDBJ databases">
        <title>Complete Genomes of Monosporascus.</title>
        <authorList>
            <person name="Robinson A.J."/>
            <person name="Natvig D.O."/>
        </authorList>
    </citation>
    <scope>NUCLEOTIDE SEQUENCE [LARGE SCALE GENOMIC DNA]</scope>
    <source>
        <strain evidence="2 3">CBS 110550</strain>
    </source>
</reference>
<evidence type="ECO:0000313" key="3">
    <source>
        <dbReference type="Proteomes" id="UP000293360"/>
    </source>
</evidence>
<gene>
    <name evidence="2" type="ORF">DL764_010067</name>
</gene>
<organism evidence="2 3">
    <name type="scientific">Monosporascus ibericus</name>
    <dbReference type="NCBI Taxonomy" id="155417"/>
    <lineage>
        <taxon>Eukaryota</taxon>
        <taxon>Fungi</taxon>
        <taxon>Dikarya</taxon>
        <taxon>Ascomycota</taxon>
        <taxon>Pezizomycotina</taxon>
        <taxon>Sordariomycetes</taxon>
        <taxon>Xylariomycetidae</taxon>
        <taxon>Xylariales</taxon>
        <taxon>Xylariales incertae sedis</taxon>
        <taxon>Monosporascus</taxon>
    </lineage>
</organism>
<dbReference type="OrthoDB" id="4757767at2759"/>
<keyword evidence="3" id="KW-1185">Reference proteome</keyword>
<dbReference type="Proteomes" id="UP000293360">
    <property type="component" value="Unassembled WGS sequence"/>
</dbReference>
<evidence type="ECO:0000256" key="1">
    <source>
        <dbReference type="SAM" id="MobiDB-lite"/>
    </source>
</evidence>
<name>A0A4V1X8T1_9PEZI</name>
<protein>
    <submittedName>
        <fullName evidence="2">Uncharacterized protein</fullName>
    </submittedName>
</protein>
<feature type="region of interest" description="Disordered" evidence="1">
    <location>
        <begin position="1"/>
        <end position="112"/>
    </location>
</feature>
<evidence type="ECO:0000313" key="2">
    <source>
        <dbReference type="EMBL" id="RYO78935.1"/>
    </source>
</evidence>
<dbReference type="AlphaFoldDB" id="A0A4V1X8T1"/>
<comment type="caution">
    <text evidence="2">The sequence shown here is derived from an EMBL/GenBank/DDBJ whole genome shotgun (WGS) entry which is preliminary data.</text>
</comment>
<sequence>MSFRQANYHDGEAPLQATSPKEALSGGIRDLMKSAHPQSNGNGPGSDHGDENQQPGDENQQPGDKNRQSSNDFDDPGNHQAERTASASSWVTTSSSASLPGTGAAEQQPPNLVASRKWGGAEVLPALAKMKDIMKKKTKQILHKLHQRQNNSSTASPPAFLPTKSHNSTLASTPTEAASLASELCQRVSVWHHPRCRPADHPAVDAALNNFVRHLGETERRGCPRAAEHGRNLADDAYEELEMITGRRRQTASAAFLFRLLELYIYDDEEEEEEEEEE</sequence>
<proteinExistence type="predicted"/>
<dbReference type="EMBL" id="QJNU01001152">
    <property type="protein sequence ID" value="RYO78935.1"/>
    <property type="molecule type" value="Genomic_DNA"/>
</dbReference>
<feature type="compositionally biased region" description="Low complexity" evidence="1">
    <location>
        <begin position="84"/>
        <end position="98"/>
    </location>
</feature>
<accession>A0A4V1X8T1</accession>
<feature type="compositionally biased region" description="Polar residues" evidence="1">
    <location>
        <begin position="52"/>
        <end position="71"/>
    </location>
</feature>